<dbReference type="PANTHER" id="PTHR34502">
    <property type="entry name" value="DUF6594 DOMAIN-CONTAINING PROTEIN-RELATED"/>
    <property type="match status" value="1"/>
</dbReference>
<evidence type="ECO:0000313" key="5">
    <source>
        <dbReference type="Proteomes" id="UP000799753"/>
    </source>
</evidence>
<keyword evidence="1" id="KW-0175">Coiled coil</keyword>
<sequence>MKQCINCLFLLEFRKQYYRIVFYHFLFSYISSTMDSSAINVCHEKADDMEAGKAGMSFDTEGDSSTACEQSISEVTIPLSEEPRGPWWKAQLTNLQSTVMRQWMTCPHGKRECSVRTLESCPRGYPNLAAFLDSDESFMVYRRFGFIQARLLLEKQDELRELEEALDRLDKKEEKADFRRPMTRDMKKEHLKPRTQLLEILETKFTAYANLVCAAQKMASLNRPSKEDLVSVQNYMANNKPLITKAEAAWKDLEEDVITLRGGREHAWLDSTIERLLKFFHCRLLERLFGDERTQQKSCGNAVYYSHTQIARLANCIITCMVLILLVVPIYVLYHLINDIHTERAYAVCIGVLCVSTLAFSAVLSLFTRAKRHEILAAAAAYCAVLVVFLGNVGVGNQNANISH</sequence>
<evidence type="ECO:0000256" key="1">
    <source>
        <dbReference type="SAM" id="Coils"/>
    </source>
</evidence>
<dbReference type="Pfam" id="PF20237">
    <property type="entry name" value="DUF6594"/>
    <property type="match status" value="1"/>
</dbReference>
<evidence type="ECO:0000256" key="2">
    <source>
        <dbReference type="SAM" id="Phobius"/>
    </source>
</evidence>
<keyword evidence="5" id="KW-1185">Reference proteome</keyword>
<dbReference type="AlphaFoldDB" id="A0A6A6RX15"/>
<gene>
    <name evidence="4" type="ORF">P280DRAFT_498897</name>
</gene>
<accession>A0A6A6RX15</accession>
<feature type="transmembrane region" description="Helical" evidence="2">
    <location>
        <begin position="313"/>
        <end position="333"/>
    </location>
</feature>
<proteinExistence type="predicted"/>
<keyword evidence="2" id="KW-1133">Transmembrane helix</keyword>
<feature type="coiled-coil region" evidence="1">
    <location>
        <begin position="148"/>
        <end position="179"/>
    </location>
</feature>
<protein>
    <recommendedName>
        <fullName evidence="3">DUF6594 domain-containing protein</fullName>
    </recommendedName>
</protein>
<dbReference type="OrthoDB" id="3533814at2759"/>
<dbReference type="EMBL" id="MU006785">
    <property type="protein sequence ID" value="KAF2640119.1"/>
    <property type="molecule type" value="Genomic_DNA"/>
</dbReference>
<evidence type="ECO:0000259" key="3">
    <source>
        <dbReference type="Pfam" id="PF20237"/>
    </source>
</evidence>
<dbReference type="Proteomes" id="UP000799753">
    <property type="component" value="Unassembled WGS sequence"/>
</dbReference>
<dbReference type="PANTHER" id="PTHR34502:SF3">
    <property type="entry name" value="DUF6594 DOMAIN-CONTAINING PROTEIN"/>
    <property type="match status" value="1"/>
</dbReference>
<evidence type="ECO:0000313" key="4">
    <source>
        <dbReference type="EMBL" id="KAF2640119.1"/>
    </source>
</evidence>
<feature type="transmembrane region" description="Helical" evidence="2">
    <location>
        <begin position="345"/>
        <end position="368"/>
    </location>
</feature>
<reference evidence="4" key="1">
    <citation type="journal article" date="2020" name="Stud. Mycol.">
        <title>101 Dothideomycetes genomes: a test case for predicting lifestyles and emergence of pathogens.</title>
        <authorList>
            <person name="Haridas S."/>
            <person name="Albert R."/>
            <person name="Binder M."/>
            <person name="Bloem J."/>
            <person name="Labutti K."/>
            <person name="Salamov A."/>
            <person name="Andreopoulos B."/>
            <person name="Baker S."/>
            <person name="Barry K."/>
            <person name="Bills G."/>
            <person name="Bluhm B."/>
            <person name="Cannon C."/>
            <person name="Castanera R."/>
            <person name="Culley D."/>
            <person name="Daum C."/>
            <person name="Ezra D."/>
            <person name="Gonzalez J."/>
            <person name="Henrissat B."/>
            <person name="Kuo A."/>
            <person name="Liang C."/>
            <person name="Lipzen A."/>
            <person name="Lutzoni F."/>
            <person name="Magnuson J."/>
            <person name="Mondo S."/>
            <person name="Nolan M."/>
            <person name="Ohm R."/>
            <person name="Pangilinan J."/>
            <person name="Park H.-J."/>
            <person name="Ramirez L."/>
            <person name="Alfaro M."/>
            <person name="Sun H."/>
            <person name="Tritt A."/>
            <person name="Yoshinaga Y."/>
            <person name="Zwiers L.-H."/>
            <person name="Turgeon B."/>
            <person name="Goodwin S."/>
            <person name="Spatafora J."/>
            <person name="Crous P."/>
            <person name="Grigoriev I."/>
        </authorList>
    </citation>
    <scope>NUCLEOTIDE SEQUENCE</scope>
    <source>
        <strain evidence="4">CBS 473.64</strain>
    </source>
</reference>
<dbReference type="InterPro" id="IPR046529">
    <property type="entry name" value="DUF6594"/>
</dbReference>
<name>A0A6A6RX15_9PLEO</name>
<keyword evidence="2" id="KW-0812">Transmembrane</keyword>
<organism evidence="4 5">
    <name type="scientific">Massarina eburnea CBS 473.64</name>
    <dbReference type="NCBI Taxonomy" id="1395130"/>
    <lineage>
        <taxon>Eukaryota</taxon>
        <taxon>Fungi</taxon>
        <taxon>Dikarya</taxon>
        <taxon>Ascomycota</taxon>
        <taxon>Pezizomycotina</taxon>
        <taxon>Dothideomycetes</taxon>
        <taxon>Pleosporomycetidae</taxon>
        <taxon>Pleosporales</taxon>
        <taxon>Massarineae</taxon>
        <taxon>Massarinaceae</taxon>
        <taxon>Massarina</taxon>
    </lineage>
</organism>
<keyword evidence="2" id="KW-0472">Membrane</keyword>
<feature type="domain" description="DUF6594" evidence="3">
    <location>
        <begin position="125"/>
        <end position="387"/>
    </location>
</feature>
<feature type="transmembrane region" description="Helical" evidence="2">
    <location>
        <begin position="375"/>
        <end position="395"/>
    </location>
</feature>